<dbReference type="Pfam" id="PF17932">
    <property type="entry name" value="TetR_C_24"/>
    <property type="match status" value="1"/>
</dbReference>
<dbReference type="Proteomes" id="UP000309676">
    <property type="component" value="Unassembled WGS sequence"/>
</dbReference>
<reference evidence="4 5" key="1">
    <citation type="submission" date="2019-05" db="EMBL/GenBank/DDBJ databases">
        <authorList>
            <person name="Narsing Rao M.P."/>
            <person name="Li W.J."/>
        </authorList>
    </citation>
    <scope>NUCLEOTIDE SEQUENCE [LARGE SCALE GENOMIC DNA]</scope>
    <source>
        <strain evidence="4 5">SYSU_K30003</strain>
    </source>
</reference>
<keyword evidence="1 2" id="KW-0238">DNA-binding</keyword>
<feature type="domain" description="HTH tetR-type" evidence="3">
    <location>
        <begin position="1"/>
        <end position="61"/>
    </location>
</feature>
<dbReference type="EMBL" id="VCIW01000002">
    <property type="protein sequence ID" value="TLS53586.1"/>
    <property type="molecule type" value="Genomic_DNA"/>
</dbReference>
<dbReference type="Gene3D" id="1.10.10.60">
    <property type="entry name" value="Homeodomain-like"/>
    <property type="match status" value="1"/>
</dbReference>
<evidence type="ECO:0000256" key="1">
    <source>
        <dbReference type="ARBA" id="ARBA00023125"/>
    </source>
</evidence>
<dbReference type="InterPro" id="IPR001647">
    <property type="entry name" value="HTH_TetR"/>
</dbReference>
<dbReference type="GO" id="GO:0006355">
    <property type="term" value="P:regulation of DNA-templated transcription"/>
    <property type="evidence" value="ECO:0007669"/>
    <property type="project" value="UniProtKB-ARBA"/>
</dbReference>
<dbReference type="InterPro" id="IPR009057">
    <property type="entry name" value="Homeodomain-like_sf"/>
</dbReference>
<organism evidence="4 5">
    <name type="scientific">Paenibacillus antri</name>
    <dbReference type="NCBI Taxonomy" id="2582848"/>
    <lineage>
        <taxon>Bacteria</taxon>
        <taxon>Bacillati</taxon>
        <taxon>Bacillota</taxon>
        <taxon>Bacilli</taxon>
        <taxon>Bacillales</taxon>
        <taxon>Paenibacillaceae</taxon>
        <taxon>Paenibacillus</taxon>
    </lineage>
</organism>
<dbReference type="PANTHER" id="PTHR30055">
    <property type="entry name" value="HTH-TYPE TRANSCRIPTIONAL REGULATOR RUTR"/>
    <property type="match status" value="1"/>
</dbReference>
<dbReference type="AlphaFoldDB" id="A0A5R9GGN2"/>
<name>A0A5R9GGN2_9BACL</name>
<sequence>MDRRAWIMEAATTAFAQYGYKATTMELVSKIANVGKGTIYTFFATKEQLFEEILQHALGQMRAILEKTEETGGRFFDRLVRALDALLDFRKDHELFVKLAQEVRDVGTQQALEGIRRLELEARAYLRRSIESGMRSGELRPCDSDIVAFMILRMYIDLTMEWGKTAPPLTKRQIIDNMQLLLTEGLIRE</sequence>
<protein>
    <submittedName>
        <fullName evidence="4">TetR/AcrR family transcriptional regulator</fullName>
    </submittedName>
</protein>
<dbReference type="PROSITE" id="PS01081">
    <property type="entry name" value="HTH_TETR_1"/>
    <property type="match status" value="1"/>
</dbReference>
<proteinExistence type="predicted"/>
<comment type="caution">
    <text evidence="4">The sequence shown here is derived from an EMBL/GenBank/DDBJ whole genome shotgun (WGS) entry which is preliminary data.</text>
</comment>
<evidence type="ECO:0000313" key="5">
    <source>
        <dbReference type="Proteomes" id="UP000309676"/>
    </source>
</evidence>
<dbReference type="InterPro" id="IPR023772">
    <property type="entry name" value="DNA-bd_HTH_TetR-type_CS"/>
</dbReference>
<feature type="DNA-binding region" description="H-T-H motif" evidence="2">
    <location>
        <begin position="24"/>
        <end position="43"/>
    </location>
</feature>
<dbReference type="SUPFAM" id="SSF46689">
    <property type="entry name" value="Homeodomain-like"/>
    <property type="match status" value="1"/>
</dbReference>
<dbReference type="GO" id="GO:0003677">
    <property type="term" value="F:DNA binding"/>
    <property type="evidence" value="ECO:0007669"/>
    <property type="project" value="UniProtKB-UniRule"/>
</dbReference>
<dbReference type="InterPro" id="IPR041490">
    <property type="entry name" value="KstR2_TetR_C"/>
</dbReference>
<evidence type="ECO:0000259" key="3">
    <source>
        <dbReference type="PROSITE" id="PS50977"/>
    </source>
</evidence>
<dbReference type="Pfam" id="PF00440">
    <property type="entry name" value="TetR_N"/>
    <property type="match status" value="1"/>
</dbReference>
<dbReference type="PRINTS" id="PR00455">
    <property type="entry name" value="HTHTETR"/>
</dbReference>
<gene>
    <name evidence="4" type="ORF">FE782_04760</name>
</gene>
<dbReference type="SUPFAM" id="SSF48498">
    <property type="entry name" value="Tetracyclin repressor-like, C-terminal domain"/>
    <property type="match status" value="1"/>
</dbReference>
<dbReference type="InterPro" id="IPR036271">
    <property type="entry name" value="Tet_transcr_reg_TetR-rel_C_sf"/>
</dbReference>
<dbReference type="Gene3D" id="1.10.357.10">
    <property type="entry name" value="Tetracycline Repressor, domain 2"/>
    <property type="match status" value="1"/>
</dbReference>
<dbReference type="PROSITE" id="PS50977">
    <property type="entry name" value="HTH_TETR_2"/>
    <property type="match status" value="1"/>
</dbReference>
<evidence type="ECO:0000256" key="2">
    <source>
        <dbReference type="PROSITE-ProRule" id="PRU00335"/>
    </source>
</evidence>
<accession>A0A5R9GGN2</accession>
<dbReference type="RefSeq" id="WP_138192904.1">
    <property type="nucleotide sequence ID" value="NZ_VCIW01000002.1"/>
</dbReference>
<dbReference type="PANTHER" id="PTHR30055:SF232">
    <property type="entry name" value="TRANSCRIPTIONAL REGULATOR, TETR FAMILY"/>
    <property type="match status" value="1"/>
</dbReference>
<dbReference type="OrthoDB" id="9812484at2"/>
<keyword evidence="5" id="KW-1185">Reference proteome</keyword>
<dbReference type="InterPro" id="IPR050109">
    <property type="entry name" value="HTH-type_TetR-like_transc_reg"/>
</dbReference>
<evidence type="ECO:0000313" key="4">
    <source>
        <dbReference type="EMBL" id="TLS53586.1"/>
    </source>
</evidence>